<dbReference type="Gene3D" id="2.40.240.50">
    <property type="entry name" value="Barwin-like endoglucanases"/>
    <property type="match status" value="1"/>
</dbReference>
<dbReference type="CDD" id="cd14485">
    <property type="entry name" value="mltA_like_LT_A"/>
    <property type="match status" value="1"/>
</dbReference>
<evidence type="ECO:0000313" key="7">
    <source>
        <dbReference type="EMBL" id="MEF3366899.1"/>
    </source>
</evidence>
<reference evidence="7 8" key="1">
    <citation type="submission" date="2024-02" db="EMBL/GenBank/DDBJ databases">
        <authorList>
            <person name="Grouzdev D."/>
        </authorList>
    </citation>
    <scope>NUCLEOTIDE SEQUENCE [LARGE SCALE GENOMIC DNA]</scope>
    <source>
        <strain evidence="7 8">9N</strain>
    </source>
</reference>
<dbReference type="Proteomes" id="UP001350748">
    <property type="component" value="Unassembled WGS sequence"/>
</dbReference>
<dbReference type="SUPFAM" id="SSF50685">
    <property type="entry name" value="Barwin-like endoglucanases"/>
    <property type="match status" value="1"/>
</dbReference>
<evidence type="ECO:0000259" key="6">
    <source>
        <dbReference type="SMART" id="SM00925"/>
    </source>
</evidence>
<sequence length="359" mass="38897">MLEKADFEALAGFGRDDLSAAFAAFRRSAEIIVARASEQRPAQAPSPALIAAARVALEGADNPEAFFRRWFRPHFIRREGFLTAYYEVEVEARLAPEPGFETPALSRPPDLVTLNDAPLETPSGEILTSAKRLPDGALVPYPDRRAIEEEGAAQGAYPLAYLRDPVELFLIQVQGSARLRLPGGETLALTYDGRNGWPYTSVGRLMIERQLAAAADMSLDALKATLRGLGLGPGAPGRRLMQENRSYVFFHIDGSEARRLGPIGGQGAPLSPFRSIAVDRSIWAYGLPFWIAARLPWEDEAETEFRRLMIAQDTGSAIVGPARADLFFGAGETAGRLAGRVRHKAQMAVLAPVDDGGGA</sequence>
<evidence type="ECO:0000256" key="2">
    <source>
        <dbReference type="ARBA" id="ARBA00012587"/>
    </source>
</evidence>
<comment type="caution">
    <text evidence="7">The sequence shown here is derived from an EMBL/GenBank/DDBJ whole genome shotgun (WGS) entry which is preliminary data.</text>
</comment>
<dbReference type="InterPro" id="IPR010611">
    <property type="entry name" value="3D_dom"/>
</dbReference>
<evidence type="ECO:0000256" key="3">
    <source>
        <dbReference type="ARBA" id="ARBA00023239"/>
    </source>
</evidence>
<protein>
    <recommendedName>
        <fullName evidence="2">peptidoglycan lytic exotransglycosylase</fullName>
        <ecNumber evidence="2">4.2.2.n1</ecNumber>
    </recommendedName>
    <alternativeName>
        <fullName evidence="5">Murein hydrolase A</fullName>
    </alternativeName>
</protein>
<dbReference type="Gene3D" id="2.40.40.10">
    <property type="entry name" value="RlpA-like domain"/>
    <property type="match status" value="1"/>
</dbReference>
<dbReference type="EMBL" id="JAZHYN010000026">
    <property type="protein sequence ID" value="MEF3366899.1"/>
    <property type="molecule type" value="Genomic_DNA"/>
</dbReference>
<keyword evidence="4" id="KW-0961">Cell wall biogenesis/degradation</keyword>
<dbReference type="InterPro" id="IPR005300">
    <property type="entry name" value="MltA_B"/>
</dbReference>
<gene>
    <name evidence="7" type="ORF">V3H18_10180</name>
</gene>
<evidence type="ECO:0000256" key="5">
    <source>
        <dbReference type="ARBA" id="ARBA00030918"/>
    </source>
</evidence>
<dbReference type="Pfam" id="PF06725">
    <property type="entry name" value="3D"/>
    <property type="match status" value="1"/>
</dbReference>
<dbReference type="EC" id="4.2.2.n1" evidence="2"/>
<dbReference type="InterPro" id="IPR026044">
    <property type="entry name" value="MltA"/>
</dbReference>
<dbReference type="PANTHER" id="PTHR30124">
    <property type="entry name" value="MEMBRANE-BOUND LYTIC MUREIN TRANSGLYCOSYLASE A"/>
    <property type="match status" value="1"/>
</dbReference>
<accession>A0ABU7XHP2</accession>
<dbReference type="Pfam" id="PF03562">
    <property type="entry name" value="MltA"/>
    <property type="match status" value="1"/>
</dbReference>
<dbReference type="PIRSF" id="PIRSF019422">
    <property type="entry name" value="MltA"/>
    <property type="match status" value="1"/>
</dbReference>
<dbReference type="PANTHER" id="PTHR30124:SF0">
    <property type="entry name" value="MEMBRANE-BOUND LYTIC MUREIN TRANSGLYCOSYLASE A"/>
    <property type="match status" value="1"/>
</dbReference>
<dbReference type="RefSeq" id="WP_332081921.1">
    <property type="nucleotide sequence ID" value="NZ_JAZHYN010000026.1"/>
</dbReference>
<name>A0ABU7XHP2_9HYPH</name>
<feature type="domain" description="Lytic transglycosylase MltA" evidence="6">
    <location>
        <begin position="89"/>
        <end position="251"/>
    </location>
</feature>
<evidence type="ECO:0000256" key="4">
    <source>
        <dbReference type="ARBA" id="ARBA00023316"/>
    </source>
</evidence>
<keyword evidence="8" id="KW-1185">Reference proteome</keyword>
<evidence type="ECO:0000313" key="8">
    <source>
        <dbReference type="Proteomes" id="UP001350748"/>
    </source>
</evidence>
<evidence type="ECO:0000256" key="1">
    <source>
        <dbReference type="ARBA" id="ARBA00001420"/>
    </source>
</evidence>
<dbReference type="CDD" id="cd14668">
    <property type="entry name" value="mlta_B"/>
    <property type="match status" value="1"/>
</dbReference>
<keyword evidence="3" id="KW-0456">Lyase</keyword>
<dbReference type="InterPro" id="IPR036908">
    <property type="entry name" value="RlpA-like_sf"/>
</dbReference>
<comment type="catalytic activity">
    <reaction evidence="1">
        <text>Exolytic cleavage of the (1-&gt;4)-beta-glycosidic linkage between N-acetylmuramic acid (MurNAc) and N-acetylglucosamine (GlcNAc) residues in peptidoglycan, from either the reducing or the non-reducing ends of the peptidoglycan chains, with concomitant formation of a 1,6-anhydrobond in the MurNAc residue.</text>
        <dbReference type="EC" id="4.2.2.n1"/>
    </reaction>
</comment>
<dbReference type="SMART" id="SM00925">
    <property type="entry name" value="MltA"/>
    <property type="match status" value="1"/>
</dbReference>
<organism evidence="7 8">
    <name type="scientific">Methylocystis borbori</name>
    <dbReference type="NCBI Taxonomy" id="3118750"/>
    <lineage>
        <taxon>Bacteria</taxon>
        <taxon>Pseudomonadati</taxon>
        <taxon>Pseudomonadota</taxon>
        <taxon>Alphaproteobacteria</taxon>
        <taxon>Hyphomicrobiales</taxon>
        <taxon>Methylocystaceae</taxon>
        <taxon>Methylocystis</taxon>
    </lineage>
</organism>
<proteinExistence type="predicted"/>